<evidence type="ECO:0000256" key="4">
    <source>
        <dbReference type="SAM" id="Phobius"/>
    </source>
</evidence>
<evidence type="ECO:0000256" key="2">
    <source>
        <dbReference type="ARBA" id="ARBA00022490"/>
    </source>
</evidence>
<dbReference type="InterPro" id="IPR035897">
    <property type="entry name" value="Toll_tir_struct_dom_sf"/>
</dbReference>
<dbReference type="PANTHER" id="PTHR22998">
    <property type="entry name" value="SARM1"/>
    <property type="match status" value="1"/>
</dbReference>
<dbReference type="GO" id="GO:0035591">
    <property type="term" value="F:signaling adaptor activity"/>
    <property type="evidence" value="ECO:0007669"/>
    <property type="project" value="InterPro"/>
</dbReference>
<gene>
    <name evidence="5" type="ORF">C823_00134</name>
</gene>
<dbReference type="GO" id="GO:0048678">
    <property type="term" value="P:response to axon injury"/>
    <property type="evidence" value="ECO:0007669"/>
    <property type="project" value="InterPro"/>
</dbReference>
<accession>N2BFP7</accession>
<keyword evidence="2" id="KW-0963">Cytoplasm</keyword>
<dbReference type="Gene3D" id="3.40.50.10140">
    <property type="entry name" value="Toll/interleukin-1 receptor homology (TIR) domain"/>
    <property type="match status" value="1"/>
</dbReference>
<feature type="transmembrane region" description="Helical" evidence="4">
    <location>
        <begin position="169"/>
        <end position="187"/>
    </location>
</feature>
<dbReference type="AlphaFoldDB" id="N2BFP7"/>
<proteinExistence type="predicted"/>
<dbReference type="InterPro" id="IPR039184">
    <property type="entry name" value="SARM1"/>
</dbReference>
<keyword evidence="3" id="KW-0677">Repeat</keyword>
<dbReference type="EMBL" id="AQFT01000005">
    <property type="protein sequence ID" value="EMZ38971.1"/>
    <property type="molecule type" value="Genomic_DNA"/>
</dbReference>
<evidence type="ECO:0000256" key="3">
    <source>
        <dbReference type="ARBA" id="ARBA00022737"/>
    </source>
</evidence>
<name>N2BFP7_9FIRM</name>
<dbReference type="SUPFAM" id="SSF52200">
    <property type="entry name" value="Toll/Interleukin receptor TIR domain"/>
    <property type="match status" value="1"/>
</dbReference>
<keyword evidence="6" id="KW-1185">Reference proteome</keyword>
<dbReference type="eggNOG" id="ENOG5030IHJ">
    <property type="taxonomic scope" value="Bacteria"/>
</dbReference>
<comment type="caution">
    <text evidence="5">The sequence shown here is derived from an EMBL/GenBank/DDBJ whole genome shotgun (WGS) entry which is preliminary data.</text>
</comment>
<sequence length="453" mass="52662">MKRDTYKKQKVFPPKCDIFITYRFDEGKIYAKDLYDKLKSKGYWVCLDLENPNKKESKYIFSCLDNAKDFILILPPHALDFGRYSDDTAFQEKIKQAIKSKANIIPIELDNFKWPESTNFPESLRDILEFQSILVNRHFGNQEIIKLTKRNRKSKKKFLKSKKHLNQKVYCTIIICALFAIFIALSFCYVKSMPVFFLNVTNNKQLQDTLENRYKHWDKCYAITNTGGRIGNININPTATIEIIVDSETEGHSGRMGSITIGIKNYFEQIYHIDGKTFNSVSIAETKSHLIAEYLAEIVDSLQKQNLNLIMYSVKIHFLVTYRDMLGLEHNIILEPDFDYDFSCTAQDEETEIYLLPRTIIDTTLYKRKSVLEPYIISEVMNDDQIVPNAEQIAQIIDNNKKLLFDKDCNFTTNNDGTLSGDTYYIFSILKNDSDDTIMLHAEHDNCVLLENN</sequence>
<dbReference type="GO" id="GO:0003953">
    <property type="term" value="F:NAD+ nucleosidase activity"/>
    <property type="evidence" value="ECO:0007669"/>
    <property type="project" value="InterPro"/>
</dbReference>
<comment type="subcellular location">
    <subcellularLocation>
        <location evidence="1">Cytoplasm</location>
    </subcellularLocation>
</comment>
<evidence type="ECO:0000313" key="5">
    <source>
        <dbReference type="EMBL" id="EMZ38971.1"/>
    </source>
</evidence>
<evidence type="ECO:0000256" key="1">
    <source>
        <dbReference type="ARBA" id="ARBA00004496"/>
    </source>
</evidence>
<dbReference type="PANTHER" id="PTHR22998:SF1">
    <property type="entry name" value="NAD(+) HYDROLASE SARM1"/>
    <property type="match status" value="1"/>
</dbReference>
<keyword evidence="4" id="KW-0812">Transmembrane</keyword>
<dbReference type="HOGENOM" id="CLU_615029_0_0_9"/>
<evidence type="ECO:0008006" key="7">
    <source>
        <dbReference type="Google" id="ProtNLM"/>
    </source>
</evidence>
<keyword evidence="4" id="KW-1133">Transmembrane helix</keyword>
<dbReference type="STRING" id="1235802.C823_00134"/>
<keyword evidence="4" id="KW-0472">Membrane</keyword>
<reference evidence="5 6" key="1">
    <citation type="journal article" date="2014" name="Genome Announc.">
        <title>Draft genome sequences of the altered schaedler flora, a defined bacterial community from gnotobiotic mice.</title>
        <authorList>
            <person name="Wannemuehler M.J."/>
            <person name="Overstreet A.M."/>
            <person name="Ward D.V."/>
            <person name="Phillips G.J."/>
        </authorList>
    </citation>
    <scope>NUCLEOTIDE SEQUENCE [LARGE SCALE GENOMIC DNA]</scope>
    <source>
        <strain evidence="5 6">ASF492</strain>
    </source>
</reference>
<protein>
    <recommendedName>
        <fullName evidence="7">TIR domain-containing protein</fullName>
    </recommendedName>
</protein>
<dbReference type="PATRIC" id="fig|1235802.3.peg.147"/>
<evidence type="ECO:0000313" key="6">
    <source>
        <dbReference type="Proteomes" id="UP000012589"/>
    </source>
</evidence>
<dbReference type="GO" id="GO:0005737">
    <property type="term" value="C:cytoplasm"/>
    <property type="evidence" value="ECO:0007669"/>
    <property type="project" value="UniProtKB-SubCell"/>
</dbReference>
<dbReference type="OrthoDB" id="1987685at2"/>
<organism evidence="5 6">
    <name type="scientific">Eubacterium plexicaudatum ASF492</name>
    <dbReference type="NCBI Taxonomy" id="1235802"/>
    <lineage>
        <taxon>Bacteria</taxon>
        <taxon>Bacillati</taxon>
        <taxon>Bacillota</taxon>
        <taxon>Clostridia</taxon>
        <taxon>Eubacteriales</taxon>
        <taxon>Eubacteriaceae</taxon>
        <taxon>Eubacterium</taxon>
    </lineage>
</organism>
<dbReference type="Proteomes" id="UP000012589">
    <property type="component" value="Unassembled WGS sequence"/>
</dbReference>